<dbReference type="Proteomes" id="UP000248168">
    <property type="component" value="Unassembled WGS sequence"/>
</dbReference>
<dbReference type="CDD" id="cd00732">
    <property type="entry name" value="CheW"/>
    <property type="match status" value="1"/>
</dbReference>
<dbReference type="GO" id="GO:0006935">
    <property type="term" value="P:chemotaxis"/>
    <property type="evidence" value="ECO:0007669"/>
    <property type="project" value="UniProtKB-KW"/>
</dbReference>
<dbReference type="InterPro" id="IPR039315">
    <property type="entry name" value="CheW"/>
</dbReference>
<dbReference type="Gene3D" id="2.30.30.40">
    <property type="entry name" value="SH3 Domains"/>
    <property type="match status" value="1"/>
</dbReference>
<name>A0A330L7L8_9BACT</name>
<feature type="region of interest" description="Disordered" evidence="5">
    <location>
        <begin position="1"/>
        <end position="23"/>
    </location>
</feature>
<evidence type="ECO:0000259" key="6">
    <source>
        <dbReference type="PROSITE" id="PS50851"/>
    </source>
</evidence>
<evidence type="ECO:0000313" key="8">
    <source>
        <dbReference type="Proteomes" id="UP000248168"/>
    </source>
</evidence>
<sequence length="175" mass="19205">MIVEEKTPGLVQQGAGPSGTGKGGDDLVQFVTCRIAHEEFALDVLSVQEINRMVEVTRVPKAPYFVEGVINLRGRIIPVLDLRRRFGLSSVDRTDNSRIMVVLVRQRMVGLIVDEVVEVLRLPKVMIEPPPSVGNSAGAEFTQGVGRIDDRLLIVLDLNRLLLPSEQAAMEAATH</sequence>
<dbReference type="InterPro" id="IPR036061">
    <property type="entry name" value="CheW-like_dom_sf"/>
</dbReference>
<comment type="subcellular location">
    <subcellularLocation>
        <location evidence="1">Cytoplasm</location>
    </subcellularLocation>
</comment>
<proteinExistence type="predicted"/>
<evidence type="ECO:0000256" key="2">
    <source>
        <dbReference type="ARBA" id="ARBA00021483"/>
    </source>
</evidence>
<dbReference type="PANTHER" id="PTHR22617:SF23">
    <property type="entry name" value="CHEMOTAXIS PROTEIN CHEW"/>
    <property type="match status" value="1"/>
</dbReference>
<accession>A0A330L7L8</accession>
<dbReference type="OrthoDB" id="9794382at2"/>
<evidence type="ECO:0000313" key="7">
    <source>
        <dbReference type="EMBL" id="SPP65133.1"/>
    </source>
</evidence>
<dbReference type="PANTHER" id="PTHR22617">
    <property type="entry name" value="CHEMOTAXIS SENSOR HISTIDINE KINASE-RELATED"/>
    <property type="match status" value="1"/>
</dbReference>
<keyword evidence="4" id="KW-0145">Chemotaxis</keyword>
<reference evidence="8" key="1">
    <citation type="submission" date="2018-04" db="EMBL/GenBank/DDBJ databases">
        <authorList>
            <person name="Lucker S."/>
            <person name="Sakoula D."/>
        </authorList>
    </citation>
    <scope>NUCLEOTIDE SEQUENCE [LARGE SCALE GENOMIC DNA]</scope>
</reference>
<organism evidence="7 8">
    <name type="scientific">Nitrospira lenta</name>
    <dbReference type="NCBI Taxonomy" id="1436998"/>
    <lineage>
        <taxon>Bacteria</taxon>
        <taxon>Pseudomonadati</taxon>
        <taxon>Nitrospirota</taxon>
        <taxon>Nitrospiria</taxon>
        <taxon>Nitrospirales</taxon>
        <taxon>Nitrospiraceae</taxon>
        <taxon>Nitrospira</taxon>
    </lineage>
</organism>
<keyword evidence="3" id="KW-0963">Cytoplasm</keyword>
<dbReference type="SMART" id="SM00260">
    <property type="entry name" value="CheW"/>
    <property type="match status" value="1"/>
</dbReference>
<dbReference type="PROSITE" id="PS50851">
    <property type="entry name" value="CHEW"/>
    <property type="match status" value="1"/>
</dbReference>
<feature type="domain" description="CheW-like" evidence="6">
    <location>
        <begin position="27"/>
        <end position="167"/>
    </location>
</feature>
<dbReference type="AlphaFoldDB" id="A0A330L7L8"/>
<dbReference type="InterPro" id="IPR002545">
    <property type="entry name" value="CheW-lke_dom"/>
</dbReference>
<keyword evidence="8" id="KW-1185">Reference proteome</keyword>
<dbReference type="GO" id="GO:0005829">
    <property type="term" value="C:cytosol"/>
    <property type="evidence" value="ECO:0007669"/>
    <property type="project" value="TreeGrafter"/>
</dbReference>
<evidence type="ECO:0000256" key="5">
    <source>
        <dbReference type="SAM" id="MobiDB-lite"/>
    </source>
</evidence>
<dbReference type="EMBL" id="OUNR01000016">
    <property type="protein sequence ID" value="SPP65133.1"/>
    <property type="molecule type" value="Genomic_DNA"/>
</dbReference>
<evidence type="ECO:0000256" key="1">
    <source>
        <dbReference type="ARBA" id="ARBA00004496"/>
    </source>
</evidence>
<dbReference type="FunFam" id="2.40.50.180:FF:000002">
    <property type="entry name" value="Chemotaxis protein CheW"/>
    <property type="match status" value="1"/>
</dbReference>
<dbReference type="Pfam" id="PF01584">
    <property type="entry name" value="CheW"/>
    <property type="match status" value="1"/>
</dbReference>
<evidence type="ECO:0000256" key="4">
    <source>
        <dbReference type="ARBA" id="ARBA00022500"/>
    </source>
</evidence>
<dbReference type="SUPFAM" id="SSF50341">
    <property type="entry name" value="CheW-like"/>
    <property type="match status" value="1"/>
</dbReference>
<protein>
    <recommendedName>
        <fullName evidence="2">Chemotaxis protein CheW</fullName>
    </recommendedName>
</protein>
<dbReference type="InParanoid" id="A0A330L7L8"/>
<gene>
    <name evidence="7" type="primary">cheW</name>
    <name evidence="7" type="ORF">NITLEN_30047</name>
</gene>
<dbReference type="Gene3D" id="2.40.50.180">
    <property type="entry name" value="CheA-289, Domain 4"/>
    <property type="match status" value="1"/>
</dbReference>
<dbReference type="GO" id="GO:0007165">
    <property type="term" value="P:signal transduction"/>
    <property type="evidence" value="ECO:0007669"/>
    <property type="project" value="InterPro"/>
</dbReference>
<dbReference type="RefSeq" id="WP_121989459.1">
    <property type="nucleotide sequence ID" value="NZ_OUNR01000016.1"/>
</dbReference>
<evidence type="ECO:0000256" key="3">
    <source>
        <dbReference type="ARBA" id="ARBA00022490"/>
    </source>
</evidence>